<name>A0ABN1L601_9GAMM</name>
<dbReference type="PIRSF" id="PIRSF006257">
    <property type="entry name" value="UCP006257"/>
    <property type="match status" value="1"/>
</dbReference>
<dbReference type="Gene3D" id="1.20.1440.40">
    <property type="entry name" value="YqcC-like"/>
    <property type="match status" value="1"/>
</dbReference>
<dbReference type="InterPro" id="IPR007384">
    <property type="entry name" value="UCP006257"/>
</dbReference>
<dbReference type="PANTHER" id="PTHR39586:SF1">
    <property type="entry name" value="CYTOPLASMIC PROTEIN"/>
    <property type="match status" value="1"/>
</dbReference>
<evidence type="ECO:0000313" key="3">
    <source>
        <dbReference type="Proteomes" id="UP001500021"/>
    </source>
</evidence>
<reference evidence="2 3" key="1">
    <citation type="journal article" date="2019" name="Int. J. Syst. Evol. Microbiol.">
        <title>The Global Catalogue of Microorganisms (GCM) 10K type strain sequencing project: providing services to taxonomists for standard genome sequencing and annotation.</title>
        <authorList>
            <consortium name="The Broad Institute Genomics Platform"/>
            <consortium name="The Broad Institute Genome Sequencing Center for Infectious Disease"/>
            <person name="Wu L."/>
            <person name="Ma J."/>
        </authorList>
    </citation>
    <scope>NUCLEOTIDE SEQUENCE [LARGE SCALE GENOMIC DNA]</scope>
    <source>
        <strain evidence="2 3">JCM 15608</strain>
    </source>
</reference>
<feature type="domain" description="YqcC-like" evidence="1">
    <location>
        <begin position="10"/>
        <end position="103"/>
    </location>
</feature>
<dbReference type="RefSeq" id="WP_343816710.1">
    <property type="nucleotide sequence ID" value="NZ_BAAAFA010000004.1"/>
</dbReference>
<evidence type="ECO:0000313" key="2">
    <source>
        <dbReference type="EMBL" id="GAA0815849.1"/>
    </source>
</evidence>
<dbReference type="InterPro" id="IPR023376">
    <property type="entry name" value="YqcC-like_dom"/>
</dbReference>
<dbReference type="PANTHER" id="PTHR39586">
    <property type="entry name" value="CYTOPLASMIC PROTEIN-RELATED"/>
    <property type="match status" value="1"/>
</dbReference>
<evidence type="ECO:0000259" key="1">
    <source>
        <dbReference type="Pfam" id="PF04287"/>
    </source>
</evidence>
<accession>A0ABN1L601</accession>
<keyword evidence="3" id="KW-1185">Reference proteome</keyword>
<dbReference type="InterPro" id="IPR036814">
    <property type="entry name" value="YqcC-like_sf"/>
</dbReference>
<sequence>MNTNQKAHISVLLNDLTQALKAQHLWQDIPPATEKLKSKLPFCVDTLFFEQWLQFIFLPKMQHLLNENLPLPSSISLSPMAEEAFKRLGSEANSLLSIIAAIDLSLTQPSMQG</sequence>
<dbReference type="SUPFAM" id="SSF158452">
    <property type="entry name" value="YqcC-like"/>
    <property type="match status" value="1"/>
</dbReference>
<dbReference type="Pfam" id="PF04287">
    <property type="entry name" value="DUF446"/>
    <property type="match status" value="1"/>
</dbReference>
<gene>
    <name evidence="2" type="ORF">GCM10009111_14750</name>
</gene>
<organism evidence="2 3">
    <name type="scientific">Colwellia asteriadis</name>
    <dbReference type="NCBI Taxonomy" id="517723"/>
    <lineage>
        <taxon>Bacteria</taxon>
        <taxon>Pseudomonadati</taxon>
        <taxon>Pseudomonadota</taxon>
        <taxon>Gammaproteobacteria</taxon>
        <taxon>Alteromonadales</taxon>
        <taxon>Colwelliaceae</taxon>
        <taxon>Colwellia</taxon>
    </lineage>
</organism>
<protein>
    <submittedName>
        <fullName evidence="2">YqcC family protein</fullName>
    </submittedName>
</protein>
<dbReference type="EMBL" id="BAAAFA010000004">
    <property type="protein sequence ID" value="GAA0815849.1"/>
    <property type="molecule type" value="Genomic_DNA"/>
</dbReference>
<proteinExistence type="predicted"/>
<comment type="caution">
    <text evidence="2">The sequence shown here is derived from an EMBL/GenBank/DDBJ whole genome shotgun (WGS) entry which is preliminary data.</text>
</comment>
<dbReference type="Proteomes" id="UP001500021">
    <property type="component" value="Unassembled WGS sequence"/>
</dbReference>